<dbReference type="AlphaFoldDB" id="E4V1M7"/>
<dbReference type="PANTHER" id="PTHR36091">
    <property type="entry name" value="ALTERED INHERITANCE OF MITOCHONDRIA PROTEIN 9, MITOCHONDRIAL"/>
    <property type="match status" value="1"/>
</dbReference>
<dbReference type="SUPFAM" id="SSF56112">
    <property type="entry name" value="Protein kinase-like (PK-like)"/>
    <property type="match status" value="1"/>
</dbReference>
<dbReference type="OMA" id="DWQSACV"/>
<evidence type="ECO:0000313" key="2">
    <source>
        <dbReference type="EMBL" id="EFR03942.1"/>
    </source>
</evidence>
<dbReference type="Gene3D" id="3.90.1200.10">
    <property type="match status" value="1"/>
</dbReference>
<evidence type="ECO:0000313" key="3">
    <source>
        <dbReference type="Proteomes" id="UP000002669"/>
    </source>
</evidence>
<dbReference type="GO" id="GO:0005739">
    <property type="term" value="C:mitochondrion"/>
    <property type="evidence" value="ECO:0007669"/>
    <property type="project" value="TreeGrafter"/>
</dbReference>
<dbReference type="EMBL" id="DS989827">
    <property type="protein sequence ID" value="EFR03942.1"/>
    <property type="molecule type" value="Genomic_DNA"/>
</dbReference>
<dbReference type="OrthoDB" id="4200494at2759"/>
<dbReference type="GO" id="GO:0016740">
    <property type="term" value="F:transferase activity"/>
    <property type="evidence" value="ECO:0007669"/>
    <property type="project" value="UniProtKB-KW"/>
</dbReference>
<keyword evidence="3" id="KW-1185">Reference proteome</keyword>
<dbReference type="RefSeq" id="XP_003170950.1">
    <property type="nucleotide sequence ID" value="XM_003170902.1"/>
</dbReference>
<dbReference type="InterPro" id="IPR011009">
    <property type="entry name" value="Kinase-like_dom_sf"/>
</dbReference>
<dbReference type="GeneID" id="10026193"/>
<keyword evidence="2" id="KW-0808">Transferase</keyword>
<dbReference type="HOGENOM" id="CLU_019189_13_1_1"/>
<organism evidence="3">
    <name type="scientific">Arthroderma gypseum (strain ATCC MYA-4604 / CBS 118893)</name>
    <name type="common">Microsporum gypseum</name>
    <dbReference type="NCBI Taxonomy" id="535722"/>
    <lineage>
        <taxon>Eukaryota</taxon>
        <taxon>Fungi</taxon>
        <taxon>Dikarya</taxon>
        <taxon>Ascomycota</taxon>
        <taxon>Pezizomycotina</taxon>
        <taxon>Eurotiomycetes</taxon>
        <taxon>Eurotiomycetidae</taxon>
        <taxon>Onygenales</taxon>
        <taxon>Arthrodermataceae</taxon>
        <taxon>Nannizzia</taxon>
    </lineage>
</organism>
<proteinExistence type="predicted"/>
<dbReference type="Proteomes" id="UP000002669">
    <property type="component" value="Unassembled WGS sequence"/>
</dbReference>
<dbReference type="InParanoid" id="E4V1M7"/>
<dbReference type="STRING" id="535722.E4V1M7"/>
<reference evidence="3" key="1">
    <citation type="journal article" date="2012" name="MBio">
        <title>Comparative genome analysis of Trichophyton rubrum and related dermatophytes reveals candidate genes involved in infection.</title>
        <authorList>
            <person name="Martinez D.A."/>
            <person name="Oliver B.G."/>
            <person name="Graeser Y."/>
            <person name="Goldberg J.M."/>
            <person name="Li W."/>
            <person name="Martinez-Rossi N.M."/>
            <person name="Monod M."/>
            <person name="Shelest E."/>
            <person name="Barton R.C."/>
            <person name="Birch E."/>
            <person name="Brakhage A.A."/>
            <person name="Chen Z."/>
            <person name="Gurr S.J."/>
            <person name="Heiman D."/>
            <person name="Heitman J."/>
            <person name="Kosti I."/>
            <person name="Rossi A."/>
            <person name="Saif S."/>
            <person name="Samalova M."/>
            <person name="Saunders C.W."/>
            <person name="Shea T."/>
            <person name="Summerbell R.C."/>
            <person name="Xu J."/>
            <person name="Young S."/>
            <person name="Zeng Q."/>
            <person name="Birren B.W."/>
            <person name="Cuomo C.A."/>
            <person name="White T.C."/>
        </authorList>
    </citation>
    <scope>NUCLEOTIDE SEQUENCE [LARGE SCALE GENOMIC DNA]</scope>
    <source>
        <strain evidence="3">ATCC MYA-4604 / CBS 118893</strain>
    </source>
</reference>
<sequence>MWWRSGHGIALLKMAPPDCPRGIRSFSLLSSQPQPQLFLEKPDGTEVPATEQDMFAYRRHRWLSNEDRELALRYLPFDIQNLIKVAVHAVGDHARCCTKILKCAEGLHNKAFLLTLDTREEVLAKLPNPNAGPSHYLTASEVATREFLREVASIPIPRALSWSSNPENPVGAEYIIEEKAAGTRLGSLWHQWPRESKLRVVEQIISFEHVLTTVKFSKHGSIYFKEDLPQAACRGNSPLLIDPPPTLVDPDRYIVGLLARAELWSNGREKMDFDRGPWQKAEDYARAIGENEMAWIKAHASPRMDAYVFSRELESPNQALNLLSKYLGAVPYLIPNDQASSANVLWHPDLYLDNIFVDPETCEITGIVDWQGTSVAPLFYQSCVPKTFRHEGPVREGWVIPSRPDNFDSLTQEEQIQVDRGLESETIHKYYEAIVCKRSPHHWEVLKEMRDIQLKRNPTWLVTGVWDNRDLFFLRQSLIAIEALWDRLRPDETVEAPFSFTREELDLHMKEDENITGVGQMLKLFRDQGILPVDGMVDPEDYGTARANCRKFKDIFIGAAKDGQERELFSELWPYQDRE</sequence>
<dbReference type="VEuPathDB" id="FungiDB:MGYG_06940"/>
<dbReference type="InterPro" id="IPR051035">
    <property type="entry name" value="Mito_inheritance_9"/>
</dbReference>
<dbReference type="InterPro" id="IPR002575">
    <property type="entry name" value="Aminoglycoside_PTrfase"/>
</dbReference>
<dbReference type="PANTHER" id="PTHR36091:SF2">
    <property type="entry name" value="AMINOGLYCOSIDE PHOSPHOTRANSFERASE DOMAIN-CONTAINING PROTEIN"/>
    <property type="match status" value="1"/>
</dbReference>
<evidence type="ECO:0000259" key="1">
    <source>
        <dbReference type="Pfam" id="PF01636"/>
    </source>
</evidence>
<dbReference type="eggNOG" id="ENOG502RM85">
    <property type="taxonomic scope" value="Eukaryota"/>
</dbReference>
<gene>
    <name evidence="2" type="ORF">MGYG_06940</name>
</gene>
<name>E4V1M7_ARTGP</name>
<dbReference type="FunCoup" id="E4V1M7">
    <property type="interactions" value="15"/>
</dbReference>
<feature type="domain" description="Aminoglycoside phosphotransferase" evidence="1">
    <location>
        <begin position="321"/>
        <end position="380"/>
    </location>
</feature>
<dbReference type="Pfam" id="PF01636">
    <property type="entry name" value="APH"/>
    <property type="match status" value="1"/>
</dbReference>
<accession>E4V1M7</accession>
<protein>
    <submittedName>
        <fullName evidence="2">Phosphotransferase enzyme family protein</fullName>
    </submittedName>
</protein>